<dbReference type="EMBL" id="MGEQ01000003">
    <property type="protein sequence ID" value="OGL87113.1"/>
    <property type="molecule type" value="Genomic_DNA"/>
</dbReference>
<dbReference type="AlphaFoldDB" id="A0A1F7V9E7"/>
<proteinExistence type="predicted"/>
<evidence type="ECO:0000256" key="1">
    <source>
        <dbReference type="SAM" id="MobiDB-lite"/>
    </source>
</evidence>
<gene>
    <name evidence="3" type="ORF">A3I41_04195</name>
</gene>
<dbReference type="NCBIfam" id="TIGR04272">
    <property type="entry name" value="cxxc_cxxc_Mbark"/>
    <property type="match status" value="2"/>
</dbReference>
<dbReference type="Pfam" id="PF23477">
    <property type="entry name" value="zf_Tbcl_2"/>
    <property type="match status" value="2"/>
</dbReference>
<comment type="caution">
    <text evidence="3">The sequence shown here is derived from an EMBL/GenBank/DDBJ whole genome shotgun (WGS) entry which is preliminary data.</text>
</comment>
<feature type="region of interest" description="Disordered" evidence="1">
    <location>
        <begin position="1"/>
        <end position="26"/>
    </location>
</feature>
<sequence length="195" mass="21663">MFKRNNGFAGKSFGKRDGGPVTMHKTSCAQCGNSCEVPFKPNGKKPVLCGDCFRKDDNGGERSERPSFRSNDRSYDRSEPKYSKFDDSKPSYPATCGECGARCTVPFKPMQGKPVKCRECFVPGDRPSSNGGSGMTQEQFNMLNTKLDSILKALGTYVSTPKRLKEPTDEFSLEVDATPTEKPEKKAWAKLKYKK</sequence>
<organism evidence="3 4">
    <name type="scientific">Candidatus Uhrbacteria bacterium RIFCSPLOWO2_02_FULL_48_18</name>
    <dbReference type="NCBI Taxonomy" id="1802408"/>
    <lineage>
        <taxon>Bacteria</taxon>
        <taxon>Candidatus Uhriibacteriota</taxon>
    </lineage>
</organism>
<evidence type="ECO:0000313" key="3">
    <source>
        <dbReference type="EMBL" id="OGL87113.1"/>
    </source>
</evidence>
<feature type="region of interest" description="Disordered" evidence="1">
    <location>
        <begin position="54"/>
        <end position="89"/>
    </location>
</feature>
<name>A0A1F7V9E7_9BACT</name>
<protein>
    <recommendedName>
        <fullName evidence="2">CxxC-x17-CxxC domain-containing protein</fullName>
    </recommendedName>
</protein>
<feature type="domain" description="CxxC-x17-CxxC" evidence="2">
    <location>
        <begin position="91"/>
        <end position="121"/>
    </location>
</feature>
<reference evidence="3 4" key="1">
    <citation type="journal article" date="2016" name="Nat. Commun.">
        <title>Thousands of microbial genomes shed light on interconnected biogeochemical processes in an aquifer system.</title>
        <authorList>
            <person name="Anantharaman K."/>
            <person name="Brown C.T."/>
            <person name="Hug L.A."/>
            <person name="Sharon I."/>
            <person name="Castelle C.J."/>
            <person name="Probst A.J."/>
            <person name="Thomas B.C."/>
            <person name="Singh A."/>
            <person name="Wilkins M.J."/>
            <person name="Karaoz U."/>
            <person name="Brodie E.L."/>
            <person name="Williams K.H."/>
            <person name="Hubbard S.S."/>
            <person name="Banfield J.F."/>
        </authorList>
    </citation>
    <scope>NUCLEOTIDE SEQUENCE [LARGE SCALE GENOMIC DNA]</scope>
</reference>
<evidence type="ECO:0000259" key="2">
    <source>
        <dbReference type="Pfam" id="PF23477"/>
    </source>
</evidence>
<feature type="domain" description="CxxC-x17-CxxC" evidence="2">
    <location>
        <begin position="22"/>
        <end position="55"/>
    </location>
</feature>
<dbReference type="Proteomes" id="UP000176593">
    <property type="component" value="Unassembled WGS sequence"/>
</dbReference>
<feature type="region of interest" description="Disordered" evidence="1">
    <location>
        <begin position="176"/>
        <end position="195"/>
    </location>
</feature>
<dbReference type="InterPro" id="IPR026363">
    <property type="entry name" value="CxxC-x17-CxxC_dom"/>
</dbReference>
<evidence type="ECO:0000313" key="4">
    <source>
        <dbReference type="Proteomes" id="UP000176593"/>
    </source>
</evidence>
<accession>A0A1F7V9E7</accession>